<keyword evidence="3" id="KW-0479">Metal-binding</keyword>
<dbReference type="InterPro" id="IPR000917">
    <property type="entry name" value="Sulfatase_N"/>
</dbReference>
<dbReference type="Gene3D" id="3.40.720.10">
    <property type="entry name" value="Alkaline Phosphatase, subunit A"/>
    <property type="match status" value="1"/>
</dbReference>
<keyword evidence="5" id="KW-0325">Glycoprotein</keyword>
<feature type="chain" id="PRO_5028947675" evidence="6">
    <location>
        <begin position="25"/>
        <end position="477"/>
    </location>
</feature>
<evidence type="ECO:0000256" key="4">
    <source>
        <dbReference type="ARBA" id="ARBA00022837"/>
    </source>
</evidence>
<dbReference type="PANTHER" id="PTHR10342:SF274">
    <property type="entry name" value="ARYLSULFATASE B"/>
    <property type="match status" value="1"/>
</dbReference>
<comment type="cofactor">
    <cofactor evidence="1">
        <name>Ca(2+)</name>
        <dbReference type="ChEBI" id="CHEBI:29108"/>
    </cofactor>
</comment>
<dbReference type="Pfam" id="PF00884">
    <property type="entry name" value="Sulfatase"/>
    <property type="match status" value="1"/>
</dbReference>
<evidence type="ECO:0000256" key="5">
    <source>
        <dbReference type="ARBA" id="ARBA00023180"/>
    </source>
</evidence>
<evidence type="ECO:0000313" key="9">
    <source>
        <dbReference type="WBParaSite" id="Pan_g3291.t1"/>
    </source>
</evidence>
<dbReference type="WBParaSite" id="Pan_g3291.t1">
    <property type="protein sequence ID" value="Pan_g3291.t1"/>
    <property type="gene ID" value="Pan_g3291"/>
</dbReference>
<protein>
    <submittedName>
        <fullName evidence="9">Sulfatase domain-containing protein</fullName>
    </submittedName>
</protein>
<reference evidence="9" key="2">
    <citation type="submission" date="2020-10" db="UniProtKB">
        <authorList>
            <consortium name="WormBaseParasite"/>
        </authorList>
    </citation>
    <scope>IDENTIFICATION</scope>
</reference>
<evidence type="ECO:0000256" key="2">
    <source>
        <dbReference type="ARBA" id="ARBA00008779"/>
    </source>
</evidence>
<evidence type="ECO:0000313" key="8">
    <source>
        <dbReference type="Proteomes" id="UP000492821"/>
    </source>
</evidence>
<dbReference type="Proteomes" id="UP000492821">
    <property type="component" value="Unassembled WGS sequence"/>
</dbReference>
<organism evidence="8 9">
    <name type="scientific">Panagrellus redivivus</name>
    <name type="common">Microworm</name>
    <dbReference type="NCBI Taxonomy" id="6233"/>
    <lineage>
        <taxon>Eukaryota</taxon>
        <taxon>Metazoa</taxon>
        <taxon>Ecdysozoa</taxon>
        <taxon>Nematoda</taxon>
        <taxon>Chromadorea</taxon>
        <taxon>Rhabditida</taxon>
        <taxon>Tylenchina</taxon>
        <taxon>Panagrolaimomorpha</taxon>
        <taxon>Panagrolaimoidea</taxon>
        <taxon>Panagrolaimidae</taxon>
        <taxon>Panagrellus</taxon>
    </lineage>
</organism>
<keyword evidence="8" id="KW-1185">Reference proteome</keyword>
<proteinExistence type="inferred from homology"/>
<dbReference type="SUPFAM" id="SSF53649">
    <property type="entry name" value="Alkaline phosphatase-like"/>
    <property type="match status" value="1"/>
</dbReference>
<keyword evidence="6" id="KW-0732">Signal</keyword>
<dbReference type="InterPro" id="IPR017850">
    <property type="entry name" value="Alkaline_phosphatase_core_sf"/>
</dbReference>
<dbReference type="GO" id="GO:0008484">
    <property type="term" value="F:sulfuric ester hydrolase activity"/>
    <property type="evidence" value="ECO:0007669"/>
    <property type="project" value="InterPro"/>
</dbReference>
<dbReference type="GO" id="GO:0046872">
    <property type="term" value="F:metal ion binding"/>
    <property type="evidence" value="ECO:0007669"/>
    <property type="project" value="UniProtKB-KW"/>
</dbReference>
<dbReference type="Gene3D" id="3.30.1120.10">
    <property type="match status" value="1"/>
</dbReference>
<reference evidence="8" key="1">
    <citation type="journal article" date="2013" name="Genetics">
        <title>The draft genome and transcriptome of Panagrellus redivivus are shaped by the harsh demands of a free-living lifestyle.</title>
        <authorList>
            <person name="Srinivasan J."/>
            <person name="Dillman A.R."/>
            <person name="Macchietto M.G."/>
            <person name="Heikkinen L."/>
            <person name="Lakso M."/>
            <person name="Fracchia K.M."/>
            <person name="Antoshechkin I."/>
            <person name="Mortazavi A."/>
            <person name="Wong G."/>
            <person name="Sternberg P.W."/>
        </authorList>
    </citation>
    <scope>NUCLEOTIDE SEQUENCE [LARGE SCALE GENOMIC DNA]</scope>
    <source>
        <strain evidence="8">MT8872</strain>
    </source>
</reference>
<accession>A0A7E4VWJ0</accession>
<comment type="similarity">
    <text evidence="2">Belongs to the sulfatase family.</text>
</comment>
<dbReference type="PANTHER" id="PTHR10342">
    <property type="entry name" value="ARYLSULFATASE"/>
    <property type="match status" value="1"/>
</dbReference>
<feature type="signal peptide" evidence="6">
    <location>
        <begin position="1"/>
        <end position="24"/>
    </location>
</feature>
<evidence type="ECO:0000259" key="7">
    <source>
        <dbReference type="Pfam" id="PF00884"/>
    </source>
</evidence>
<name>A0A7E4VWJ0_PANRE</name>
<evidence type="ECO:0000256" key="1">
    <source>
        <dbReference type="ARBA" id="ARBA00001913"/>
    </source>
</evidence>
<keyword evidence="4" id="KW-0106">Calcium</keyword>
<sequence length="477" mass="53683">MLRVVSWITWVTFQLTLVISGVVAKPPNILIFLADDLGYADLDWKDKSLHTPNLREYAFADGTAYLTNSYVLHLCTPTRSSLMTGYYPFRTGTQNGVFLPMERSGVPLDFPFLPQHLSKAGYRNYLIGKWHLGNCKRDFLPTARGFDYFYGYYSAQEGYFNHSLAFYDKHTDSMIGGLDLFTEVRGRPMADHTKNGVYATNLFTDEAIRIMSQHNRRDPFFMFLSHQSVHAPLQVPMQYRSFCNPLIMSKARHIYCGMLASLDESFGQVVKFLKESGLYDDTIIIFSSDNGGDPKAGASNLPLKGAKSSVWEGGCKTTTFIHSPKYIPGFGIRKDLFHVVDWHATLLGAAGVSIAKYGDGINQWPMITTGKSVGLRRNQMVYNIQPPLSALRNNDFKLVYESKGQTVTAGGRARLYHLPSDPFETRDIARQQPKLVRKLVKRLLEFQSVARPSVRTPIDPAGHPMRFGGAFSTGFCK</sequence>
<evidence type="ECO:0000256" key="6">
    <source>
        <dbReference type="SAM" id="SignalP"/>
    </source>
</evidence>
<dbReference type="AlphaFoldDB" id="A0A7E4VWJ0"/>
<dbReference type="CDD" id="cd16029">
    <property type="entry name" value="4-S"/>
    <property type="match status" value="1"/>
</dbReference>
<feature type="domain" description="Sulfatase N-terminal" evidence="7">
    <location>
        <begin position="27"/>
        <end position="352"/>
    </location>
</feature>
<evidence type="ECO:0000256" key="3">
    <source>
        <dbReference type="ARBA" id="ARBA00022723"/>
    </source>
</evidence>
<dbReference type="InterPro" id="IPR047115">
    <property type="entry name" value="ARSB"/>
</dbReference>